<gene>
    <name evidence="2" type="ORF">FC093_20410</name>
</gene>
<dbReference type="EMBL" id="SZQL01000022">
    <property type="protein sequence ID" value="TKK65320.1"/>
    <property type="molecule type" value="Genomic_DNA"/>
</dbReference>
<organism evidence="2 3">
    <name type="scientific">Ilyomonas limi</name>
    <dbReference type="NCBI Taxonomy" id="2575867"/>
    <lineage>
        <taxon>Bacteria</taxon>
        <taxon>Pseudomonadati</taxon>
        <taxon>Bacteroidota</taxon>
        <taxon>Chitinophagia</taxon>
        <taxon>Chitinophagales</taxon>
        <taxon>Chitinophagaceae</taxon>
        <taxon>Ilyomonas</taxon>
    </lineage>
</organism>
<feature type="transmembrane region" description="Helical" evidence="1">
    <location>
        <begin position="104"/>
        <end position="123"/>
    </location>
</feature>
<sequence>MKLLNHHLAVAACIAICSVAMYVLYFFNPLRYAFYPPCLFKKITTLDCPGCGSARALHSVLHGNILKAADYNLLVVLFMPVVICGLLYFCTGRGERLWRALNKPLLYFLIICTFFILRNINIYPFTFLSAGK</sequence>
<feature type="transmembrane region" description="Helical" evidence="1">
    <location>
        <begin position="71"/>
        <end position="92"/>
    </location>
</feature>
<evidence type="ECO:0000313" key="3">
    <source>
        <dbReference type="Proteomes" id="UP000305848"/>
    </source>
</evidence>
<name>A0A4U3KSM4_9BACT</name>
<keyword evidence="1" id="KW-0472">Membrane</keyword>
<evidence type="ECO:0000256" key="1">
    <source>
        <dbReference type="SAM" id="Phobius"/>
    </source>
</evidence>
<keyword evidence="1" id="KW-1133">Transmembrane helix</keyword>
<evidence type="ECO:0000313" key="2">
    <source>
        <dbReference type="EMBL" id="TKK65320.1"/>
    </source>
</evidence>
<keyword evidence="3" id="KW-1185">Reference proteome</keyword>
<reference evidence="2 3" key="1">
    <citation type="submission" date="2019-05" db="EMBL/GenBank/DDBJ databases">
        <title>Panacibacter sp. strain 17mud1-8 Genome sequencing and assembly.</title>
        <authorList>
            <person name="Chhetri G."/>
        </authorList>
    </citation>
    <scope>NUCLEOTIDE SEQUENCE [LARGE SCALE GENOMIC DNA]</scope>
    <source>
        <strain evidence="2 3">17mud1-8</strain>
    </source>
</reference>
<dbReference type="Proteomes" id="UP000305848">
    <property type="component" value="Unassembled WGS sequence"/>
</dbReference>
<dbReference type="InterPro" id="IPR021215">
    <property type="entry name" value="DUF2752"/>
</dbReference>
<accession>A0A4U3KSM4</accession>
<comment type="caution">
    <text evidence="2">The sequence shown here is derived from an EMBL/GenBank/DDBJ whole genome shotgun (WGS) entry which is preliminary data.</text>
</comment>
<proteinExistence type="predicted"/>
<feature type="transmembrane region" description="Helical" evidence="1">
    <location>
        <begin position="7"/>
        <end position="27"/>
    </location>
</feature>
<dbReference type="AlphaFoldDB" id="A0A4U3KSM4"/>
<keyword evidence="1" id="KW-0812">Transmembrane</keyword>
<protein>
    <submittedName>
        <fullName evidence="2">DUF2752 domain-containing protein</fullName>
    </submittedName>
</protein>
<dbReference type="OrthoDB" id="9815897at2"/>
<dbReference type="Pfam" id="PF10825">
    <property type="entry name" value="DUF2752"/>
    <property type="match status" value="1"/>
</dbReference>